<dbReference type="GO" id="GO:0016779">
    <property type="term" value="F:nucleotidyltransferase activity"/>
    <property type="evidence" value="ECO:0007669"/>
    <property type="project" value="UniProtKB-ARBA"/>
</dbReference>
<dbReference type="OrthoDB" id="285216at2"/>
<dbReference type="STRING" id="1157490.EL26_01470"/>
<dbReference type="PANTHER" id="PTHR43777:SF1">
    <property type="entry name" value="MOLYBDENUM COFACTOR CYTIDYLYLTRANSFERASE"/>
    <property type="match status" value="1"/>
</dbReference>
<dbReference type="InterPro" id="IPR029044">
    <property type="entry name" value="Nucleotide-diphossugar_trans"/>
</dbReference>
<feature type="region of interest" description="Disordered" evidence="1">
    <location>
        <begin position="66"/>
        <end position="95"/>
    </location>
</feature>
<gene>
    <name evidence="3" type="ORF">EL26_01470</name>
</gene>
<dbReference type="Proteomes" id="UP000027931">
    <property type="component" value="Unassembled WGS sequence"/>
</dbReference>
<accession>A0A074LXU4</accession>
<dbReference type="PANTHER" id="PTHR43777">
    <property type="entry name" value="MOLYBDENUM COFACTOR CYTIDYLYLTRANSFERASE"/>
    <property type="match status" value="1"/>
</dbReference>
<protein>
    <recommendedName>
        <fullName evidence="2">MobA-like NTP transferase domain-containing protein</fullName>
    </recommendedName>
</protein>
<evidence type="ECO:0000259" key="2">
    <source>
        <dbReference type="Pfam" id="PF12804"/>
    </source>
</evidence>
<evidence type="ECO:0000313" key="4">
    <source>
        <dbReference type="Proteomes" id="UP000027931"/>
    </source>
</evidence>
<feature type="compositionally biased region" description="Low complexity" evidence="1">
    <location>
        <begin position="69"/>
        <end position="88"/>
    </location>
</feature>
<dbReference type="AlphaFoldDB" id="A0A074LXU4"/>
<keyword evidence="4" id="KW-1185">Reference proteome</keyword>
<proteinExistence type="predicted"/>
<dbReference type="CDD" id="cd04182">
    <property type="entry name" value="GT_2_like_f"/>
    <property type="match status" value="1"/>
</dbReference>
<comment type="caution">
    <text evidence="3">The sequence shown here is derived from an EMBL/GenBank/DDBJ whole genome shotgun (WGS) entry which is preliminary data.</text>
</comment>
<reference evidence="3 4" key="1">
    <citation type="journal article" date="2013" name="Int. J. Syst. Evol. Microbiol.">
        <title>Tumebacillus flagellatus sp. nov., an alpha-amylase/pullulanase-producing bacterium isolated from cassava wastewater.</title>
        <authorList>
            <person name="Wang Q."/>
            <person name="Xie N."/>
            <person name="Qin Y."/>
            <person name="Shen N."/>
            <person name="Zhu J."/>
            <person name="Mi H."/>
            <person name="Huang R."/>
        </authorList>
    </citation>
    <scope>NUCLEOTIDE SEQUENCE [LARGE SCALE GENOMIC DNA]</scope>
    <source>
        <strain evidence="3 4">GST4</strain>
    </source>
</reference>
<dbReference type="Gene3D" id="3.90.550.10">
    <property type="entry name" value="Spore Coat Polysaccharide Biosynthesis Protein SpsA, Chain A"/>
    <property type="match status" value="1"/>
</dbReference>
<feature type="domain" description="MobA-like NTP transferase" evidence="2">
    <location>
        <begin position="4"/>
        <end position="190"/>
    </location>
</feature>
<dbReference type="Pfam" id="PF12804">
    <property type="entry name" value="NTP_transf_3"/>
    <property type="match status" value="1"/>
</dbReference>
<dbReference type="RefSeq" id="WP_038083582.1">
    <property type="nucleotide sequence ID" value="NZ_JMIR01000001.1"/>
</dbReference>
<name>A0A074LXU4_9BACL</name>
<evidence type="ECO:0000313" key="3">
    <source>
        <dbReference type="EMBL" id="KEO85255.1"/>
    </source>
</evidence>
<dbReference type="eggNOG" id="COG2068">
    <property type="taxonomic scope" value="Bacteria"/>
</dbReference>
<sequence>MIVCVYLAAGLSTRLQGRKLLLPFEGKPLGSWALQAAMKSRVEEIVVVTREEGIPDWMSEFETHATHMSHAPHAPNASNAPHASTPSPRLTCLPSPNSHLGQSHSVIAGVRAAQARGASAVLLLLADQPLVTVEMINRLLDAYQSADPTPPFAAASCEGIARPPCIISQTLFPELLALSGDQGARKLLRAGEGLRLPFDDPLPFFDVDTAEDYHSLLHQTKRV</sequence>
<dbReference type="EMBL" id="JMIR01000001">
    <property type="protein sequence ID" value="KEO85255.1"/>
    <property type="molecule type" value="Genomic_DNA"/>
</dbReference>
<dbReference type="SUPFAM" id="SSF53448">
    <property type="entry name" value="Nucleotide-diphospho-sugar transferases"/>
    <property type="match status" value="1"/>
</dbReference>
<evidence type="ECO:0000256" key="1">
    <source>
        <dbReference type="SAM" id="MobiDB-lite"/>
    </source>
</evidence>
<organism evidence="3 4">
    <name type="scientific">Tumebacillus flagellatus</name>
    <dbReference type="NCBI Taxonomy" id="1157490"/>
    <lineage>
        <taxon>Bacteria</taxon>
        <taxon>Bacillati</taxon>
        <taxon>Bacillota</taxon>
        <taxon>Bacilli</taxon>
        <taxon>Bacillales</taxon>
        <taxon>Alicyclobacillaceae</taxon>
        <taxon>Tumebacillus</taxon>
    </lineage>
</organism>
<dbReference type="InterPro" id="IPR025877">
    <property type="entry name" value="MobA-like_NTP_Trfase"/>
</dbReference>